<dbReference type="InterPro" id="IPR037046">
    <property type="entry name" value="AlkA_N_sf"/>
</dbReference>
<evidence type="ECO:0000256" key="12">
    <source>
        <dbReference type="ARBA" id="ARBA00023163"/>
    </source>
</evidence>
<evidence type="ECO:0000256" key="11">
    <source>
        <dbReference type="ARBA" id="ARBA00023159"/>
    </source>
</evidence>
<keyword evidence="4" id="KW-0489">Methyltransferase</keyword>
<dbReference type="InterPro" id="IPR004026">
    <property type="entry name" value="Ada_DNA_repair_Zn-bd"/>
</dbReference>
<dbReference type="GO" id="GO:0043916">
    <property type="term" value="F:DNA-7-methylguanine glycosylase activity"/>
    <property type="evidence" value="ECO:0007669"/>
    <property type="project" value="TreeGrafter"/>
</dbReference>
<keyword evidence="6" id="KW-0479">Metal-binding</keyword>
<dbReference type="Pfam" id="PF02805">
    <property type="entry name" value="Ada_Zn_binding"/>
    <property type="match status" value="1"/>
</dbReference>
<dbReference type="PANTHER" id="PTHR43003:SF13">
    <property type="entry name" value="DNA-3-METHYLADENINE GLYCOSYLASE 2"/>
    <property type="match status" value="1"/>
</dbReference>
<dbReference type="Pfam" id="PF06029">
    <property type="entry name" value="AlkA_N"/>
    <property type="match status" value="1"/>
</dbReference>
<dbReference type="GO" id="GO:0008725">
    <property type="term" value="F:DNA-3-methyladenine glycosylase activity"/>
    <property type="evidence" value="ECO:0007669"/>
    <property type="project" value="TreeGrafter"/>
</dbReference>
<sequence length="485" mass="51835">MMDAETCYRALCARDERFDGLFFVAVRTTGVYCRPVCPARTPAQDRCVFYRYAAEADRDGFRACFRCRPELSPGGAPQDSVPRLVRAALASIERGFLDEASVDDLGRALGVTGRHLRRAMEAELGVAPVELAQSRRLALAKQLLQDSSLPLAEIAFASGFGSVRRFNALFSARFGRPPSALRRRAAEAGSEAGAAITLRLDYRPPLDWDALLVFLGERAIAGVEVVENDAYARAIGWGETTGWARVTHIPQKNALRVEVAPALAGAIGPLLGRLRALFDLDAHPRLIGESLGRDPLLGPLVARRPGLRVPGAFDGFEAAVRAILGQQVSVRAATTLAGRVAQRFGRAVDTPAPGVTHLFPSAAALAEAPLEAITQIGLPTARARSIQALARASAQGEVRLERGEDPEAAAAALVALPGIGPWTAQYLGMRVHGFPDAFPASDLGVLKALGVKSARAAEERAAAFRPWRAYAVMHLWQGLAEGAFS</sequence>
<organism evidence="15 16">
    <name type="scientific">Polyangium spumosum</name>
    <dbReference type="NCBI Taxonomy" id="889282"/>
    <lineage>
        <taxon>Bacteria</taxon>
        <taxon>Pseudomonadati</taxon>
        <taxon>Myxococcota</taxon>
        <taxon>Polyangia</taxon>
        <taxon>Polyangiales</taxon>
        <taxon>Polyangiaceae</taxon>
        <taxon>Polyangium</taxon>
    </lineage>
</organism>
<evidence type="ECO:0000259" key="14">
    <source>
        <dbReference type="PROSITE" id="PS01124"/>
    </source>
</evidence>
<dbReference type="RefSeq" id="WP_153817282.1">
    <property type="nucleotide sequence ID" value="NZ_WJIE01000001.1"/>
</dbReference>
<dbReference type="SUPFAM" id="SSF55945">
    <property type="entry name" value="TATA-box binding protein-like"/>
    <property type="match status" value="1"/>
</dbReference>
<keyword evidence="7" id="KW-0227">DNA damage</keyword>
<dbReference type="SMART" id="SM01009">
    <property type="entry name" value="AlkA_N"/>
    <property type="match status" value="1"/>
</dbReference>
<dbReference type="GO" id="GO:0008168">
    <property type="term" value="F:methyltransferase activity"/>
    <property type="evidence" value="ECO:0007669"/>
    <property type="project" value="UniProtKB-KW"/>
</dbReference>
<dbReference type="Gene3D" id="1.10.1670.10">
    <property type="entry name" value="Helix-hairpin-Helix base-excision DNA repair enzymes (C-terminal)"/>
    <property type="match status" value="1"/>
</dbReference>
<evidence type="ECO:0000256" key="6">
    <source>
        <dbReference type="ARBA" id="ARBA00022723"/>
    </source>
</evidence>
<evidence type="ECO:0000256" key="13">
    <source>
        <dbReference type="ARBA" id="ARBA00023204"/>
    </source>
</evidence>
<evidence type="ECO:0000256" key="5">
    <source>
        <dbReference type="ARBA" id="ARBA00022679"/>
    </source>
</evidence>
<dbReference type="Gene3D" id="1.10.10.60">
    <property type="entry name" value="Homeodomain-like"/>
    <property type="match status" value="1"/>
</dbReference>
<dbReference type="SUPFAM" id="SSF48150">
    <property type="entry name" value="DNA-glycosylase"/>
    <property type="match status" value="1"/>
</dbReference>
<name>A0A6N7PHS9_9BACT</name>
<dbReference type="EC" id="3.2.2.21" evidence="3"/>
<dbReference type="InterPro" id="IPR051912">
    <property type="entry name" value="Alkylbase_DNA_Glycosylase/TA"/>
</dbReference>
<feature type="domain" description="HTH araC/xylS-type" evidence="14">
    <location>
        <begin position="86"/>
        <end position="184"/>
    </location>
</feature>
<dbReference type="InterPro" id="IPR035451">
    <property type="entry name" value="Ada-like_dom_sf"/>
</dbReference>
<dbReference type="GO" id="GO:0032993">
    <property type="term" value="C:protein-DNA complex"/>
    <property type="evidence" value="ECO:0007669"/>
    <property type="project" value="TreeGrafter"/>
</dbReference>
<keyword evidence="16" id="KW-1185">Reference proteome</keyword>
<accession>A0A6N7PHS9</accession>
<evidence type="ECO:0000256" key="7">
    <source>
        <dbReference type="ARBA" id="ARBA00022763"/>
    </source>
</evidence>
<evidence type="ECO:0000313" key="16">
    <source>
        <dbReference type="Proteomes" id="UP000440224"/>
    </source>
</evidence>
<dbReference type="InterPro" id="IPR003265">
    <property type="entry name" value="HhH-GPD_domain"/>
</dbReference>
<dbReference type="InterPro" id="IPR010316">
    <property type="entry name" value="AlkA_N"/>
</dbReference>
<keyword evidence="10" id="KW-0238">DNA-binding</keyword>
<dbReference type="Gene3D" id="3.40.10.10">
    <property type="entry name" value="DNA Methylphosphotriester Repair Domain"/>
    <property type="match status" value="1"/>
</dbReference>
<dbReference type="AlphaFoldDB" id="A0A6N7PHS9"/>
<dbReference type="GO" id="GO:0032259">
    <property type="term" value="P:methylation"/>
    <property type="evidence" value="ECO:0007669"/>
    <property type="project" value="UniProtKB-KW"/>
</dbReference>
<dbReference type="SUPFAM" id="SSF46689">
    <property type="entry name" value="Homeodomain-like"/>
    <property type="match status" value="1"/>
</dbReference>
<keyword evidence="13" id="KW-0234">DNA repair</keyword>
<keyword evidence="8" id="KW-0862">Zinc</keyword>
<dbReference type="GO" id="GO:0032131">
    <property type="term" value="F:alkylated DNA binding"/>
    <property type="evidence" value="ECO:0007669"/>
    <property type="project" value="TreeGrafter"/>
</dbReference>
<dbReference type="InterPro" id="IPR023170">
    <property type="entry name" value="HhH_base_excis_C"/>
</dbReference>
<dbReference type="InterPro" id="IPR011257">
    <property type="entry name" value="DNA_glycosylase"/>
</dbReference>
<dbReference type="InterPro" id="IPR009057">
    <property type="entry name" value="Homeodomain-like_sf"/>
</dbReference>
<keyword evidence="12" id="KW-0804">Transcription</keyword>
<dbReference type="Gene3D" id="3.30.310.20">
    <property type="entry name" value="DNA-3-methyladenine glycosylase AlkA, N-terminal domain"/>
    <property type="match status" value="1"/>
</dbReference>
<dbReference type="PROSITE" id="PS00041">
    <property type="entry name" value="HTH_ARAC_FAMILY_1"/>
    <property type="match status" value="1"/>
</dbReference>
<dbReference type="GO" id="GO:0003700">
    <property type="term" value="F:DNA-binding transcription factor activity"/>
    <property type="evidence" value="ECO:0007669"/>
    <property type="project" value="InterPro"/>
</dbReference>
<keyword evidence="5" id="KW-0808">Transferase</keyword>
<keyword evidence="9" id="KW-0805">Transcription regulation</keyword>
<dbReference type="Pfam" id="PF12833">
    <property type="entry name" value="HTH_18"/>
    <property type="match status" value="1"/>
</dbReference>
<dbReference type="GO" id="GO:0043565">
    <property type="term" value="F:sequence-specific DNA binding"/>
    <property type="evidence" value="ECO:0007669"/>
    <property type="project" value="InterPro"/>
</dbReference>
<protein>
    <recommendedName>
        <fullName evidence="3">DNA-3-methyladenine glycosylase II</fullName>
        <ecNumber evidence="3">3.2.2.21</ecNumber>
    </recommendedName>
</protein>
<proteinExistence type="predicted"/>
<dbReference type="GO" id="GO:0008270">
    <property type="term" value="F:zinc ion binding"/>
    <property type="evidence" value="ECO:0007669"/>
    <property type="project" value="InterPro"/>
</dbReference>
<dbReference type="SMART" id="SM00342">
    <property type="entry name" value="HTH_ARAC"/>
    <property type="match status" value="1"/>
</dbReference>
<gene>
    <name evidence="15" type="ORF">GF068_00225</name>
</gene>
<dbReference type="PANTHER" id="PTHR43003">
    <property type="entry name" value="DNA-3-METHYLADENINE GLYCOSYLASE"/>
    <property type="match status" value="1"/>
</dbReference>
<reference evidence="15 16" key="1">
    <citation type="submission" date="2019-10" db="EMBL/GenBank/DDBJ databases">
        <title>A soil myxobacterium in the family Polyangiaceae.</title>
        <authorList>
            <person name="Li Y."/>
            <person name="Wang J."/>
        </authorList>
    </citation>
    <scope>NUCLEOTIDE SEQUENCE [LARGE SCALE GENOMIC DNA]</scope>
    <source>
        <strain evidence="15 16">DSM 14734</strain>
    </source>
</reference>
<keyword evidence="11" id="KW-0010">Activator</keyword>
<dbReference type="Pfam" id="PF00730">
    <property type="entry name" value="HhH-GPD"/>
    <property type="match status" value="1"/>
</dbReference>
<comment type="catalytic activity">
    <reaction evidence="1">
        <text>Hydrolysis of alkylated DNA, releasing 3-methyladenine, 3-methylguanine, 7-methylguanine and 7-methyladenine.</text>
        <dbReference type="EC" id="3.2.2.21"/>
    </reaction>
</comment>
<dbReference type="OrthoDB" id="9802228at2"/>
<comment type="cofactor">
    <cofactor evidence="2">
        <name>Zn(2+)</name>
        <dbReference type="ChEBI" id="CHEBI:29105"/>
    </cofactor>
</comment>
<dbReference type="Proteomes" id="UP000440224">
    <property type="component" value="Unassembled WGS sequence"/>
</dbReference>
<evidence type="ECO:0000313" key="15">
    <source>
        <dbReference type="EMBL" id="MRG90356.1"/>
    </source>
</evidence>
<evidence type="ECO:0000256" key="8">
    <source>
        <dbReference type="ARBA" id="ARBA00022833"/>
    </source>
</evidence>
<dbReference type="GO" id="GO:0006285">
    <property type="term" value="P:base-excision repair, AP site formation"/>
    <property type="evidence" value="ECO:0007669"/>
    <property type="project" value="TreeGrafter"/>
</dbReference>
<evidence type="ECO:0000256" key="3">
    <source>
        <dbReference type="ARBA" id="ARBA00012000"/>
    </source>
</evidence>
<evidence type="ECO:0000256" key="4">
    <source>
        <dbReference type="ARBA" id="ARBA00022603"/>
    </source>
</evidence>
<dbReference type="SMART" id="SM00478">
    <property type="entry name" value="ENDO3c"/>
    <property type="match status" value="1"/>
</dbReference>
<dbReference type="InterPro" id="IPR018060">
    <property type="entry name" value="HTH_AraC"/>
</dbReference>
<evidence type="ECO:0000256" key="2">
    <source>
        <dbReference type="ARBA" id="ARBA00001947"/>
    </source>
</evidence>
<evidence type="ECO:0000256" key="10">
    <source>
        <dbReference type="ARBA" id="ARBA00023125"/>
    </source>
</evidence>
<evidence type="ECO:0000256" key="1">
    <source>
        <dbReference type="ARBA" id="ARBA00000086"/>
    </source>
</evidence>
<evidence type="ECO:0000256" key="9">
    <source>
        <dbReference type="ARBA" id="ARBA00023015"/>
    </source>
</evidence>
<comment type="caution">
    <text evidence="15">The sequence shown here is derived from an EMBL/GenBank/DDBJ whole genome shotgun (WGS) entry which is preliminary data.</text>
</comment>
<dbReference type="SUPFAM" id="SSF57884">
    <property type="entry name" value="Ada DNA repair protein, N-terminal domain (N-Ada 10)"/>
    <property type="match status" value="1"/>
</dbReference>
<dbReference type="Gene3D" id="1.10.340.30">
    <property type="entry name" value="Hypothetical protein, domain 2"/>
    <property type="match status" value="1"/>
</dbReference>
<dbReference type="InterPro" id="IPR018062">
    <property type="entry name" value="HTH_AraC-typ_CS"/>
</dbReference>
<dbReference type="EMBL" id="WJIE01000001">
    <property type="protein sequence ID" value="MRG90356.1"/>
    <property type="molecule type" value="Genomic_DNA"/>
</dbReference>
<dbReference type="GO" id="GO:0005737">
    <property type="term" value="C:cytoplasm"/>
    <property type="evidence" value="ECO:0007669"/>
    <property type="project" value="TreeGrafter"/>
</dbReference>
<dbReference type="PROSITE" id="PS01124">
    <property type="entry name" value="HTH_ARAC_FAMILY_2"/>
    <property type="match status" value="1"/>
</dbReference>
<dbReference type="GO" id="GO:0006307">
    <property type="term" value="P:DNA alkylation repair"/>
    <property type="evidence" value="ECO:0007669"/>
    <property type="project" value="TreeGrafter"/>
</dbReference>